<dbReference type="AlphaFoldDB" id="A0A067DLR6"/>
<evidence type="ECO:0000313" key="1">
    <source>
        <dbReference type="EMBL" id="KDO39541.1"/>
    </source>
</evidence>
<dbReference type="EMBL" id="KK786498">
    <property type="protein sequence ID" value="KDO39541.1"/>
    <property type="molecule type" value="Genomic_DNA"/>
</dbReference>
<feature type="non-terminal residue" evidence="1">
    <location>
        <position position="41"/>
    </location>
</feature>
<gene>
    <name evidence="1" type="ORF">CISIN_1g0386052mg</name>
</gene>
<evidence type="ECO:0008006" key="3">
    <source>
        <dbReference type="Google" id="ProtNLM"/>
    </source>
</evidence>
<dbReference type="Proteomes" id="UP000027120">
    <property type="component" value="Unassembled WGS sequence"/>
</dbReference>
<evidence type="ECO:0000313" key="2">
    <source>
        <dbReference type="Proteomes" id="UP000027120"/>
    </source>
</evidence>
<accession>A0A067DLR6</accession>
<name>A0A067DLR6_CITSI</name>
<proteinExistence type="predicted"/>
<dbReference type="eggNOG" id="ENOG502QPYS">
    <property type="taxonomic scope" value="Eukaryota"/>
</dbReference>
<reference evidence="1 2" key="1">
    <citation type="submission" date="2014-04" db="EMBL/GenBank/DDBJ databases">
        <authorList>
            <consortium name="International Citrus Genome Consortium"/>
            <person name="Gmitter F."/>
            <person name="Chen C."/>
            <person name="Farmerie W."/>
            <person name="Harkins T."/>
            <person name="Desany B."/>
            <person name="Mohiuddin M."/>
            <person name="Kodira C."/>
            <person name="Borodovsky M."/>
            <person name="Lomsadze A."/>
            <person name="Burns P."/>
            <person name="Jenkins J."/>
            <person name="Prochnik S."/>
            <person name="Shu S."/>
            <person name="Chapman J."/>
            <person name="Pitluck S."/>
            <person name="Schmutz J."/>
            <person name="Rokhsar D."/>
        </authorList>
    </citation>
    <scope>NUCLEOTIDE SEQUENCE</scope>
</reference>
<sequence length="41" mass="4898">MGFCFRRTSDNFLTFQLGEIPREFGNLADLEQMSLWENNLR</sequence>
<keyword evidence="2" id="KW-1185">Reference proteome</keyword>
<protein>
    <recommendedName>
        <fullName evidence="3">Leucine-rich repeat-containing N-terminal plant-type domain-containing protein</fullName>
    </recommendedName>
</protein>
<organism evidence="1 2">
    <name type="scientific">Citrus sinensis</name>
    <name type="common">Sweet orange</name>
    <name type="synonym">Citrus aurantium var. sinensis</name>
    <dbReference type="NCBI Taxonomy" id="2711"/>
    <lineage>
        <taxon>Eukaryota</taxon>
        <taxon>Viridiplantae</taxon>
        <taxon>Streptophyta</taxon>
        <taxon>Embryophyta</taxon>
        <taxon>Tracheophyta</taxon>
        <taxon>Spermatophyta</taxon>
        <taxon>Magnoliopsida</taxon>
        <taxon>eudicotyledons</taxon>
        <taxon>Gunneridae</taxon>
        <taxon>Pentapetalae</taxon>
        <taxon>rosids</taxon>
        <taxon>malvids</taxon>
        <taxon>Sapindales</taxon>
        <taxon>Rutaceae</taxon>
        <taxon>Aurantioideae</taxon>
        <taxon>Citrus</taxon>
    </lineage>
</organism>